<dbReference type="AlphaFoldDB" id="A0A819WU08"/>
<dbReference type="SUPFAM" id="SSF48452">
    <property type="entry name" value="TPR-like"/>
    <property type="match status" value="1"/>
</dbReference>
<keyword evidence="2 3" id="KW-0802">TPR repeat</keyword>
<feature type="repeat" description="TPR" evidence="3">
    <location>
        <begin position="549"/>
        <end position="582"/>
    </location>
</feature>
<dbReference type="PANTHER" id="PTHR45641">
    <property type="entry name" value="TETRATRICOPEPTIDE REPEAT PROTEIN (AFU_ORTHOLOGUE AFUA_6G03870)"/>
    <property type="match status" value="1"/>
</dbReference>
<dbReference type="Proteomes" id="UP000663860">
    <property type="component" value="Unassembled WGS sequence"/>
</dbReference>
<comment type="caution">
    <text evidence="5">The sequence shown here is derived from an EMBL/GenBank/DDBJ whole genome shotgun (WGS) entry which is preliminary data.</text>
</comment>
<reference evidence="5" key="1">
    <citation type="submission" date="2021-02" db="EMBL/GenBank/DDBJ databases">
        <authorList>
            <person name="Nowell W R."/>
        </authorList>
    </citation>
    <scope>NUCLEOTIDE SEQUENCE</scope>
</reference>
<dbReference type="Gene3D" id="1.25.40.10">
    <property type="entry name" value="Tetratricopeptide repeat domain"/>
    <property type="match status" value="2"/>
</dbReference>
<protein>
    <recommendedName>
        <fullName evidence="7">NAD(+)--protein-arginine ADP-ribosyltransferase</fullName>
    </recommendedName>
</protein>
<dbReference type="SUPFAM" id="SSF56399">
    <property type="entry name" value="ADP-ribosylation"/>
    <property type="match status" value="1"/>
</dbReference>
<accession>A0A819WU08</accession>
<dbReference type="PROSITE" id="PS50005">
    <property type="entry name" value="TPR"/>
    <property type="match status" value="5"/>
</dbReference>
<evidence type="ECO:0000313" key="4">
    <source>
        <dbReference type="EMBL" id="CAF1479383.1"/>
    </source>
</evidence>
<gene>
    <name evidence="4" type="ORF">IZO911_LOCUS43900</name>
    <name evidence="5" type="ORF">KXQ929_LOCUS36213</name>
</gene>
<dbReference type="InterPro" id="IPR019734">
    <property type="entry name" value="TPR_rpt"/>
</dbReference>
<evidence type="ECO:0000256" key="1">
    <source>
        <dbReference type="ARBA" id="ARBA00022737"/>
    </source>
</evidence>
<evidence type="ECO:0000313" key="5">
    <source>
        <dbReference type="EMBL" id="CAF4131681.1"/>
    </source>
</evidence>
<evidence type="ECO:0000313" key="6">
    <source>
        <dbReference type="Proteomes" id="UP000663868"/>
    </source>
</evidence>
<dbReference type="Pfam" id="PF13424">
    <property type="entry name" value="TPR_12"/>
    <property type="match status" value="3"/>
</dbReference>
<dbReference type="EMBL" id="CAJOBB010005537">
    <property type="protein sequence ID" value="CAF4131681.1"/>
    <property type="molecule type" value="Genomic_DNA"/>
</dbReference>
<dbReference type="SMART" id="SM00028">
    <property type="entry name" value="TPR"/>
    <property type="match status" value="5"/>
</dbReference>
<dbReference type="PROSITE" id="PS51996">
    <property type="entry name" value="TR_MART"/>
    <property type="match status" value="1"/>
</dbReference>
<dbReference type="InterPro" id="IPR011990">
    <property type="entry name" value="TPR-like_helical_dom_sf"/>
</dbReference>
<feature type="repeat" description="TPR" evidence="3">
    <location>
        <begin position="633"/>
        <end position="666"/>
    </location>
</feature>
<dbReference type="Proteomes" id="UP000663868">
    <property type="component" value="Unassembled WGS sequence"/>
</dbReference>
<feature type="repeat" description="TPR" evidence="3">
    <location>
        <begin position="508"/>
        <end position="541"/>
    </location>
</feature>
<feature type="repeat" description="TPR" evidence="3">
    <location>
        <begin position="466"/>
        <end position="499"/>
    </location>
</feature>
<sequence length="689" mass="80700">MQRESSFECPINTTNDFSKNRQRNAENLSLIWCDVPISENENRDMFIEQFQKIFNDVHIFDNIDRSIDYLTDIKDEFIFFIITDSPIVSNNIEQILDQFRHIHHLYIFKKEDTINQSELDFRKHRKLKGIFSSITTICEQLRKDVKRCEHDLISFDVVSNNNSINDEQEANFMYAQLVKEYLLDIANNENNDTTEMIDYCRQQYTDNRHELIRIDELEKNYNNHSPIWWYTQDGFIYKMLNKALRLQDIETLYAMRLFTNELHKQLVYLHNQQQNNSTSLTSFNNNNNILYRGQQMFSDEFIKIKNNQGGLLSFNSFLSTSNNKDLAIIFAGNNSLLDENKTPVLFKINIINNSNDISPFANISEFSVFGEGENEVLFSMGTVFRIENVTQQHSDGDFWLVQLTLTNANDPQLIELTRYMREQVKHANPRDRLYNLLIHIGKYTQAQSFFQSTLKKVKDSDKKSQAALHHQLGFLYHEMGNLEKAMMEYEESLAIKLSYLSENDSELSLTLANMSCIYRELGHLDLALTYIQRALHIDQHHSNDEIILASRFHCMGMILYSQNKINEAIEQFEKALAIWTCHLPSTHPSIAESLNNLATIYYGQEHYDQALNIYQKCLDIETKSLPTGHPSLAITYNNIAYTYYHKEQYQQALEHSLKAIELSTHAPGDQHPNTQTFRDTFETIHQKLI</sequence>
<name>A0A819WU08_9BILA</name>
<organism evidence="5 6">
    <name type="scientific">Adineta steineri</name>
    <dbReference type="NCBI Taxonomy" id="433720"/>
    <lineage>
        <taxon>Eukaryota</taxon>
        <taxon>Metazoa</taxon>
        <taxon>Spiralia</taxon>
        <taxon>Gnathifera</taxon>
        <taxon>Rotifera</taxon>
        <taxon>Eurotatoria</taxon>
        <taxon>Bdelloidea</taxon>
        <taxon>Adinetida</taxon>
        <taxon>Adinetidae</taxon>
        <taxon>Adineta</taxon>
    </lineage>
</organism>
<evidence type="ECO:0000256" key="3">
    <source>
        <dbReference type="PROSITE-ProRule" id="PRU00339"/>
    </source>
</evidence>
<dbReference type="EMBL" id="CAJNOE010002350">
    <property type="protein sequence ID" value="CAF1479383.1"/>
    <property type="molecule type" value="Genomic_DNA"/>
</dbReference>
<keyword evidence="1" id="KW-0677">Repeat</keyword>
<evidence type="ECO:0008006" key="7">
    <source>
        <dbReference type="Google" id="ProtNLM"/>
    </source>
</evidence>
<feature type="repeat" description="TPR" evidence="3">
    <location>
        <begin position="591"/>
        <end position="624"/>
    </location>
</feature>
<dbReference type="Gene3D" id="3.90.176.10">
    <property type="entry name" value="Toxin ADP-ribosyltransferase, Chain A, domain 1"/>
    <property type="match status" value="1"/>
</dbReference>
<dbReference type="PANTHER" id="PTHR45641:SF19">
    <property type="entry name" value="NEPHROCYSTIN-3"/>
    <property type="match status" value="1"/>
</dbReference>
<evidence type="ECO:0000256" key="2">
    <source>
        <dbReference type="ARBA" id="ARBA00022803"/>
    </source>
</evidence>
<proteinExistence type="predicted"/>